<dbReference type="InterPro" id="IPR039752">
    <property type="entry name" value="F-box_only"/>
</dbReference>
<dbReference type="GO" id="GO:0061630">
    <property type="term" value="F:ubiquitin protein ligase activity"/>
    <property type="evidence" value="ECO:0007669"/>
    <property type="project" value="TreeGrafter"/>
</dbReference>
<gene>
    <name evidence="3" type="ORF">MSPICULIGERA_LOCUS13510</name>
</gene>
<dbReference type="GO" id="GO:0019005">
    <property type="term" value="C:SCF ubiquitin ligase complex"/>
    <property type="evidence" value="ECO:0007669"/>
    <property type="project" value="TreeGrafter"/>
</dbReference>
<dbReference type="GO" id="GO:0036503">
    <property type="term" value="P:ERAD pathway"/>
    <property type="evidence" value="ECO:0007669"/>
    <property type="project" value="TreeGrafter"/>
</dbReference>
<dbReference type="PANTHER" id="PTHR12125">
    <property type="entry name" value="F-BOX ONLY PROTEIN 6-LIKE PROTEIN"/>
    <property type="match status" value="1"/>
</dbReference>
<evidence type="ECO:0000313" key="3">
    <source>
        <dbReference type="EMBL" id="CAJ0575195.1"/>
    </source>
</evidence>
<accession>A0AA36CTS2</accession>
<organism evidence="3 4">
    <name type="scientific">Mesorhabditis spiculigera</name>
    <dbReference type="NCBI Taxonomy" id="96644"/>
    <lineage>
        <taxon>Eukaryota</taxon>
        <taxon>Metazoa</taxon>
        <taxon>Ecdysozoa</taxon>
        <taxon>Nematoda</taxon>
        <taxon>Chromadorea</taxon>
        <taxon>Rhabditida</taxon>
        <taxon>Rhabditina</taxon>
        <taxon>Rhabditomorpha</taxon>
        <taxon>Rhabditoidea</taxon>
        <taxon>Rhabditidae</taxon>
        <taxon>Mesorhabditinae</taxon>
        <taxon>Mesorhabditis</taxon>
    </lineage>
</organism>
<dbReference type="InterPro" id="IPR036047">
    <property type="entry name" value="F-box-like_dom_sf"/>
</dbReference>
<comment type="caution">
    <text evidence="3">The sequence shown here is derived from an EMBL/GenBank/DDBJ whole genome shotgun (WGS) entry which is preliminary data.</text>
</comment>
<proteinExistence type="predicted"/>
<evidence type="ECO:0000313" key="4">
    <source>
        <dbReference type="Proteomes" id="UP001177023"/>
    </source>
</evidence>
<sequence>MEPSVSTPAGPTGDDWPDVVWYEVFQRCNYKTINEAEKACSQFTRITDDNGFWRDHCERDGITLPPPHAVKLAHIKGHDFDYRYLYSCADTGGVDPYGQNILRNVPVNPAVAEAYGEYWMRYHARNCTYESPPVGYNATPEMPTEALATSFIRGFRSILVNLEKAGIEPWVLDKLRPAIVARERHAPRFDCSAVYNFAAQVRKEDEIYPHTLVRWLGKPDASRGDIRETHYPQWAKQPWKTEEILIADYGFGMRNVLVSSTAKDNQFWAGNYGMKFTDTELQLVFPEKLEWNDTEDAAPVDFDETLSEPDDYEYDAFGRHVMYNFISDDEDDDYEDQESVNFSDDYDAEDVDYDEDGDEEEESE</sequence>
<keyword evidence="4" id="KW-1185">Reference proteome</keyword>
<feature type="region of interest" description="Disordered" evidence="1">
    <location>
        <begin position="328"/>
        <end position="364"/>
    </location>
</feature>
<dbReference type="InterPro" id="IPR008979">
    <property type="entry name" value="Galactose-bd-like_sf"/>
</dbReference>
<dbReference type="SMART" id="SM01198">
    <property type="entry name" value="FBA"/>
    <property type="match status" value="1"/>
</dbReference>
<dbReference type="Gene3D" id="2.60.120.260">
    <property type="entry name" value="Galactose-binding domain-like"/>
    <property type="match status" value="1"/>
</dbReference>
<dbReference type="SUPFAM" id="SSF81383">
    <property type="entry name" value="F-box domain"/>
    <property type="match status" value="1"/>
</dbReference>
<name>A0AA36CTS2_9BILA</name>
<dbReference type="PANTHER" id="PTHR12125:SF5">
    <property type="entry name" value="F-BOX DOMAIN-CONTAINING PROTEIN"/>
    <property type="match status" value="1"/>
</dbReference>
<dbReference type="Proteomes" id="UP001177023">
    <property type="component" value="Unassembled WGS sequence"/>
</dbReference>
<dbReference type="InterPro" id="IPR007397">
    <property type="entry name" value="F-box-assoc_dom"/>
</dbReference>
<dbReference type="EMBL" id="CATQJA010002636">
    <property type="protein sequence ID" value="CAJ0575195.1"/>
    <property type="molecule type" value="Genomic_DNA"/>
</dbReference>
<dbReference type="PROSITE" id="PS51114">
    <property type="entry name" value="FBA"/>
    <property type="match status" value="1"/>
</dbReference>
<dbReference type="GO" id="GO:0031146">
    <property type="term" value="P:SCF-dependent proteasomal ubiquitin-dependent protein catabolic process"/>
    <property type="evidence" value="ECO:0007669"/>
    <property type="project" value="TreeGrafter"/>
</dbReference>
<feature type="non-terminal residue" evidence="3">
    <location>
        <position position="364"/>
    </location>
</feature>
<evidence type="ECO:0000256" key="1">
    <source>
        <dbReference type="SAM" id="MobiDB-lite"/>
    </source>
</evidence>
<dbReference type="GO" id="GO:0005737">
    <property type="term" value="C:cytoplasm"/>
    <property type="evidence" value="ECO:0007669"/>
    <property type="project" value="TreeGrafter"/>
</dbReference>
<dbReference type="AlphaFoldDB" id="A0AA36CTS2"/>
<reference evidence="3" key="1">
    <citation type="submission" date="2023-06" db="EMBL/GenBank/DDBJ databases">
        <authorList>
            <person name="Delattre M."/>
        </authorList>
    </citation>
    <scope>NUCLEOTIDE SEQUENCE</scope>
    <source>
        <strain evidence="3">AF72</strain>
    </source>
</reference>
<dbReference type="SUPFAM" id="SSF49785">
    <property type="entry name" value="Galactose-binding domain-like"/>
    <property type="match status" value="1"/>
</dbReference>
<protein>
    <recommendedName>
        <fullName evidence="2">FBA domain-containing protein</fullName>
    </recommendedName>
</protein>
<dbReference type="GO" id="GO:0006516">
    <property type="term" value="P:glycoprotein catabolic process"/>
    <property type="evidence" value="ECO:0007669"/>
    <property type="project" value="TreeGrafter"/>
</dbReference>
<evidence type="ECO:0000259" key="2">
    <source>
        <dbReference type="PROSITE" id="PS51114"/>
    </source>
</evidence>
<feature type="domain" description="FBA" evidence="2">
    <location>
        <begin position="91"/>
        <end position="285"/>
    </location>
</feature>
<dbReference type="Pfam" id="PF04300">
    <property type="entry name" value="FBA"/>
    <property type="match status" value="1"/>
</dbReference>